<dbReference type="PROSITE" id="PS01319">
    <property type="entry name" value="RBFA"/>
    <property type="match status" value="1"/>
</dbReference>
<dbReference type="GO" id="GO:0030490">
    <property type="term" value="P:maturation of SSU-rRNA"/>
    <property type="evidence" value="ECO:0007669"/>
    <property type="project" value="UniProtKB-UniRule"/>
</dbReference>
<accession>A0A1L4D3P5</accession>
<dbReference type="PANTHER" id="PTHR33515:SF1">
    <property type="entry name" value="RIBOSOME-BINDING FACTOR A, CHLOROPLASTIC-RELATED"/>
    <property type="match status" value="1"/>
</dbReference>
<comment type="similarity">
    <text evidence="2">Belongs to the RbfA family.</text>
</comment>
<dbReference type="Pfam" id="PF02033">
    <property type="entry name" value="RBFA"/>
    <property type="match status" value="1"/>
</dbReference>
<name>A0A1L4D3P5_9BACT</name>
<dbReference type="OrthoDB" id="307788at2"/>
<dbReference type="Proteomes" id="UP000184731">
    <property type="component" value="Chromosome"/>
</dbReference>
<dbReference type="InterPro" id="IPR000238">
    <property type="entry name" value="RbfA"/>
</dbReference>
<reference evidence="4 5" key="1">
    <citation type="submission" date="2016-10" db="EMBL/GenBank/DDBJ databases">
        <title>Silvanigrella aquatica sp. nov., isolated from a freshwater lake located in the Black Forest, Germany, description of Silvanigrellaceae fam. nov., Silvanigrellales ord. nov., reclassification of the order Bdellovibrionales in the class Oligoflexia, reclassification of the families Bacteriovoracaceae and Halobacteriovoraceae in the new order Bacteriovoracales ord. nov., and reclassification of the family Pseudobacteriovoracaceae in the order Oligoflexiales.</title>
        <authorList>
            <person name="Hahn M.W."/>
            <person name="Schmidt J."/>
            <person name="Koll U."/>
            <person name="Rohde M."/>
            <person name="Verbag S."/>
            <person name="Pitt A."/>
            <person name="Nakai R."/>
            <person name="Naganuma T."/>
            <person name="Lang E."/>
        </authorList>
    </citation>
    <scope>NUCLEOTIDE SEQUENCE [LARGE SCALE GENOMIC DNA]</scope>
    <source>
        <strain evidence="4 5">MWH-Nonnen-W8red</strain>
    </source>
</reference>
<keyword evidence="2" id="KW-0963">Cytoplasm</keyword>
<comment type="subunit">
    <text evidence="2">Monomer. Binds 30S ribosomal subunits, but not 50S ribosomal subunits or 70S ribosomes.</text>
</comment>
<dbReference type="Gene3D" id="3.30.300.20">
    <property type="match status" value="1"/>
</dbReference>
<protein>
    <recommendedName>
        <fullName evidence="2">Ribosome-binding factor A</fullName>
    </recommendedName>
</protein>
<feature type="region of interest" description="Disordered" evidence="3">
    <location>
        <begin position="114"/>
        <end position="135"/>
    </location>
</feature>
<dbReference type="InterPro" id="IPR015946">
    <property type="entry name" value="KH_dom-like_a/b"/>
</dbReference>
<evidence type="ECO:0000256" key="3">
    <source>
        <dbReference type="SAM" id="MobiDB-lite"/>
    </source>
</evidence>
<dbReference type="HAMAP" id="MF_00003">
    <property type="entry name" value="RbfA"/>
    <property type="match status" value="1"/>
</dbReference>
<gene>
    <name evidence="2" type="primary">rbfA</name>
    <name evidence="4" type="ORF">AXG55_13170</name>
</gene>
<dbReference type="PANTHER" id="PTHR33515">
    <property type="entry name" value="RIBOSOME-BINDING FACTOR A, CHLOROPLASTIC-RELATED"/>
    <property type="match status" value="1"/>
</dbReference>
<evidence type="ECO:0000313" key="4">
    <source>
        <dbReference type="EMBL" id="APJ04797.1"/>
    </source>
</evidence>
<comment type="subcellular location">
    <subcellularLocation>
        <location evidence="2">Cytoplasm</location>
    </subcellularLocation>
</comment>
<dbReference type="EMBL" id="CP017834">
    <property type="protein sequence ID" value="APJ04797.1"/>
    <property type="molecule type" value="Genomic_DNA"/>
</dbReference>
<evidence type="ECO:0000256" key="1">
    <source>
        <dbReference type="ARBA" id="ARBA00022517"/>
    </source>
</evidence>
<proteinExistence type="inferred from homology"/>
<dbReference type="STRING" id="1915309.AXG55_13170"/>
<organism evidence="4 5">
    <name type="scientific">Silvanigrella aquatica</name>
    <dbReference type="NCBI Taxonomy" id="1915309"/>
    <lineage>
        <taxon>Bacteria</taxon>
        <taxon>Pseudomonadati</taxon>
        <taxon>Bdellovibrionota</taxon>
        <taxon>Oligoflexia</taxon>
        <taxon>Silvanigrellales</taxon>
        <taxon>Silvanigrellaceae</taxon>
        <taxon>Silvanigrella</taxon>
    </lineage>
</organism>
<dbReference type="RefSeq" id="WP_148698554.1">
    <property type="nucleotide sequence ID" value="NZ_CP017834.1"/>
</dbReference>
<dbReference type="InterPro" id="IPR023799">
    <property type="entry name" value="RbfA_dom_sf"/>
</dbReference>
<sequence>MATKRMLQMAEQIREHIALMLVRGEIADPRVRGVTLNSVKMSPDLQVAKVYFSVLGEKSKRQEAEKGLKQAAGFIRRELGKNLLVRYTPAVVFHYDDSIEYSVKMGALISKVSDELREDEKNRDKSPENNQTEDK</sequence>
<dbReference type="SUPFAM" id="SSF89919">
    <property type="entry name" value="Ribosome-binding factor A, RbfA"/>
    <property type="match status" value="1"/>
</dbReference>
<comment type="function">
    <text evidence="2">One of several proteins that assist in the late maturation steps of the functional core of the 30S ribosomal subunit. Associates with free 30S ribosomal subunits (but not with 30S subunits that are part of 70S ribosomes or polysomes). Required for efficient processing of 16S rRNA. May interact with the 5'-terminal helix region of 16S rRNA.</text>
</comment>
<evidence type="ECO:0000313" key="5">
    <source>
        <dbReference type="Proteomes" id="UP000184731"/>
    </source>
</evidence>
<dbReference type="GO" id="GO:0005829">
    <property type="term" value="C:cytosol"/>
    <property type="evidence" value="ECO:0007669"/>
    <property type="project" value="TreeGrafter"/>
</dbReference>
<keyword evidence="1 2" id="KW-0690">Ribosome biogenesis</keyword>
<dbReference type="AlphaFoldDB" id="A0A1L4D3P5"/>
<dbReference type="GO" id="GO:0043024">
    <property type="term" value="F:ribosomal small subunit binding"/>
    <property type="evidence" value="ECO:0007669"/>
    <property type="project" value="TreeGrafter"/>
</dbReference>
<dbReference type="NCBIfam" id="TIGR00082">
    <property type="entry name" value="rbfA"/>
    <property type="match status" value="1"/>
</dbReference>
<keyword evidence="5" id="KW-1185">Reference proteome</keyword>
<evidence type="ECO:0000256" key="2">
    <source>
        <dbReference type="HAMAP-Rule" id="MF_00003"/>
    </source>
</evidence>
<dbReference type="InterPro" id="IPR020053">
    <property type="entry name" value="Ribosome-bd_factorA_CS"/>
</dbReference>
<dbReference type="KEGG" id="saqi:AXG55_13170"/>